<evidence type="ECO:0000313" key="7">
    <source>
        <dbReference type="Proteomes" id="UP000749559"/>
    </source>
</evidence>
<dbReference type="AlphaFoldDB" id="A0A8J1Y906"/>
<dbReference type="InterPro" id="IPR001293">
    <property type="entry name" value="Znf_TRAF"/>
</dbReference>
<reference evidence="6" key="1">
    <citation type="submission" date="2022-03" db="EMBL/GenBank/DDBJ databases">
        <authorList>
            <person name="Martin C."/>
        </authorList>
    </citation>
    <scope>NUCLEOTIDE SEQUENCE</scope>
</reference>
<dbReference type="Gene3D" id="3.30.40.10">
    <property type="entry name" value="Zinc/RING finger domain, C3HC4 (zinc finger)"/>
    <property type="match status" value="2"/>
</dbReference>
<dbReference type="PANTHER" id="PTHR23059:SF4">
    <property type="entry name" value="ZINC FINGER TRAF-TYPE-CONTAINING PROTEIN 1"/>
    <property type="match status" value="1"/>
</dbReference>
<sequence>NMADVGGSSIADAQENVKILDVEEESREPEAKKARIDTPSKELKYKLEERLNGILCCSVCLDLPKHSVYQCSNGHLMCAGCFAHLLADGRLKDETSTCPKCRCEISKNLCSRNLAVENAVSELPSDCQFCAVQLPRSAIEHHESQMCQERIVTCRFVRIGCQWKGPFHELQNHTDICTRPDSKGSEVMEALEFIDQKRSEESKLFDNIFNLLSYEKITFNDLQLRPYRTDDFITQLYYETSRFTAFNYQWVIKARVDGDKKDPVQTCSRSLSYQLVLKSKVNAPLSVHFVALKGPYGDMDVKPRICQFEFGGEKGMETEYHDLLLATPSDCNKVLAAKTMNMRLILFQIPK</sequence>
<dbReference type="InterPro" id="IPR001841">
    <property type="entry name" value="Znf_RING"/>
</dbReference>
<dbReference type="PANTHER" id="PTHR23059">
    <property type="entry name" value="CYSTEINE AND HISTIDINE-RICH PROTEIN 1"/>
    <property type="match status" value="1"/>
</dbReference>
<keyword evidence="3" id="KW-0862">Zinc</keyword>
<dbReference type="Pfam" id="PF02176">
    <property type="entry name" value="zf-TRAF"/>
    <property type="match status" value="1"/>
</dbReference>
<dbReference type="InterPro" id="IPR013083">
    <property type="entry name" value="Znf_RING/FYVE/PHD"/>
</dbReference>
<evidence type="ECO:0000256" key="1">
    <source>
        <dbReference type="ARBA" id="ARBA00022723"/>
    </source>
</evidence>
<proteinExistence type="inferred from homology"/>
<keyword evidence="7" id="KW-1185">Reference proteome</keyword>
<dbReference type="SUPFAM" id="SSF57850">
    <property type="entry name" value="RING/U-box"/>
    <property type="match status" value="1"/>
</dbReference>
<dbReference type="PROSITE" id="PS50089">
    <property type="entry name" value="ZF_RING_2"/>
    <property type="match status" value="1"/>
</dbReference>
<evidence type="ECO:0000313" key="6">
    <source>
        <dbReference type="EMBL" id="CAH1780567.1"/>
    </source>
</evidence>
<accession>A0A8J1Y906</accession>
<evidence type="ECO:0000256" key="3">
    <source>
        <dbReference type="ARBA" id="ARBA00022833"/>
    </source>
</evidence>
<dbReference type="CDD" id="cd16505">
    <property type="entry name" value="RING-HC_CYHR1"/>
    <property type="match status" value="1"/>
</dbReference>
<feature type="non-terminal residue" evidence="6">
    <location>
        <position position="1"/>
    </location>
</feature>
<comment type="caution">
    <text evidence="6">The sequence shown here is derived from an EMBL/GenBank/DDBJ whole genome shotgun (WGS) entry which is preliminary data.</text>
</comment>
<name>A0A8J1Y906_OWEFU</name>
<organism evidence="6 7">
    <name type="scientific">Owenia fusiformis</name>
    <name type="common">Polychaete worm</name>
    <dbReference type="NCBI Taxonomy" id="6347"/>
    <lineage>
        <taxon>Eukaryota</taxon>
        <taxon>Metazoa</taxon>
        <taxon>Spiralia</taxon>
        <taxon>Lophotrochozoa</taxon>
        <taxon>Annelida</taxon>
        <taxon>Polychaeta</taxon>
        <taxon>Sedentaria</taxon>
        <taxon>Canalipalpata</taxon>
        <taxon>Sabellida</taxon>
        <taxon>Oweniida</taxon>
        <taxon>Oweniidae</taxon>
        <taxon>Owenia</taxon>
    </lineage>
</organism>
<dbReference type="OrthoDB" id="10062218at2759"/>
<dbReference type="GO" id="GO:0008270">
    <property type="term" value="F:zinc ion binding"/>
    <property type="evidence" value="ECO:0007669"/>
    <property type="project" value="UniProtKB-KW"/>
</dbReference>
<gene>
    <name evidence="6" type="ORF">OFUS_LOCUS7246</name>
</gene>
<evidence type="ECO:0000256" key="4">
    <source>
        <dbReference type="ARBA" id="ARBA00034319"/>
    </source>
</evidence>
<evidence type="ECO:0000256" key="2">
    <source>
        <dbReference type="ARBA" id="ARBA00022771"/>
    </source>
</evidence>
<comment type="similarity">
    <text evidence="4">Belongs to the ZFTRAF1 family.</text>
</comment>
<keyword evidence="1" id="KW-0479">Metal-binding</keyword>
<dbReference type="Proteomes" id="UP000749559">
    <property type="component" value="Unassembled WGS sequence"/>
</dbReference>
<dbReference type="GO" id="GO:0005634">
    <property type="term" value="C:nucleus"/>
    <property type="evidence" value="ECO:0007669"/>
    <property type="project" value="TreeGrafter"/>
</dbReference>
<dbReference type="SUPFAM" id="SSF49599">
    <property type="entry name" value="TRAF domain-like"/>
    <property type="match status" value="1"/>
</dbReference>
<protein>
    <submittedName>
        <fullName evidence="6">Uncharacterized protein</fullName>
    </submittedName>
</protein>
<dbReference type="EMBL" id="CAIIXF020000003">
    <property type="protein sequence ID" value="CAH1780567.1"/>
    <property type="molecule type" value="Genomic_DNA"/>
</dbReference>
<dbReference type="PROSITE" id="PS50145">
    <property type="entry name" value="ZF_TRAF"/>
    <property type="match status" value="1"/>
</dbReference>
<keyword evidence="2" id="KW-0863">Zinc-finger</keyword>
<feature type="region of interest" description="Disordered" evidence="5">
    <location>
        <begin position="16"/>
        <end position="35"/>
    </location>
</feature>
<evidence type="ECO:0000256" key="5">
    <source>
        <dbReference type="SAM" id="MobiDB-lite"/>
    </source>
</evidence>
<dbReference type="InterPro" id="IPR039338">
    <property type="entry name" value="ZFTRAF1"/>
</dbReference>